<feature type="compositionally biased region" description="Low complexity" evidence="1">
    <location>
        <begin position="242"/>
        <end position="260"/>
    </location>
</feature>
<protein>
    <submittedName>
        <fullName evidence="2">Uncharacterized protein</fullName>
    </submittedName>
</protein>
<accession>A0AAD4QNG4</accession>
<feature type="region of interest" description="Disordered" evidence="1">
    <location>
        <begin position="24"/>
        <end position="86"/>
    </location>
</feature>
<gene>
    <name evidence="2" type="ORF">B0F90DRAFT_1817280</name>
</gene>
<feature type="region of interest" description="Disordered" evidence="1">
    <location>
        <begin position="239"/>
        <end position="276"/>
    </location>
</feature>
<sequence length="276" mass="30485">MASCYWTQPSQLHPWFKSATLKRQPSMFPRSESPSPVDEYDSDARIKRQRRITPEQMHSKKRKLPSPPQSPTEDISDAQSSKRQRCTTLEHSIEGLSLTPPMQMAPHAPEFATRLPTPVSTVLTYAPDFSSSQWLKASPPTPGFILSPPPLNSVLTPMTVMPASMGTSMSAPLSVTDTIMDVKMRSSSWFEPEKDRIVVTDLDASSDDEADTVDDAPKLPRPVLQALFCGPERWGPLLAGIPLVPSQPSPSLDSPSPLEPIRVSEPRLDEAMDVEQ</sequence>
<keyword evidence="3" id="KW-1185">Reference proteome</keyword>
<proteinExistence type="predicted"/>
<dbReference type="EMBL" id="WTXG01000016">
    <property type="protein sequence ID" value="KAI0300981.1"/>
    <property type="molecule type" value="Genomic_DNA"/>
</dbReference>
<dbReference type="AlphaFoldDB" id="A0AAD4QNG4"/>
<evidence type="ECO:0000313" key="3">
    <source>
        <dbReference type="Proteomes" id="UP001203297"/>
    </source>
</evidence>
<evidence type="ECO:0000313" key="2">
    <source>
        <dbReference type="EMBL" id="KAI0300981.1"/>
    </source>
</evidence>
<organism evidence="2 3">
    <name type="scientific">Multifurca ochricompacta</name>
    <dbReference type="NCBI Taxonomy" id="376703"/>
    <lineage>
        <taxon>Eukaryota</taxon>
        <taxon>Fungi</taxon>
        <taxon>Dikarya</taxon>
        <taxon>Basidiomycota</taxon>
        <taxon>Agaricomycotina</taxon>
        <taxon>Agaricomycetes</taxon>
        <taxon>Russulales</taxon>
        <taxon>Russulaceae</taxon>
        <taxon>Multifurca</taxon>
    </lineage>
</organism>
<comment type="caution">
    <text evidence="2">The sequence shown here is derived from an EMBL/GenBank/DDBJ whole genome shotgun (WGS) entry which is preliminary data.</text>
</comment>
<name>A0AAD4QNG4_9AGAM</name>
<reference evidence="2" key="1">
    <citation type="journal article" date="2022" name="New Phytol.">
        <title>Evolutionary transition to the ectomycorrhizal habit in the genomes of a hyperdiverse lineage of mushroom-forming fungi.</title>
        <authorList>
            <person name="Looney B."/>
            <person name="Miyauchi S."/>
            <person name="Morin E."/>
            <person name="Drula E."/>
            <person name="Courty P.E."/>
            <person name="Kohler A."/>
            <person name="Kuo A."/>
            <person name="LaButti K."/>
            <person name="Pangilinan J."/>
            <person name="Lipzen A."/>
            <person name="Riley R."/>
            <person name="Andreopoulos W."/>
            <person name="He G."/>
            <person name="Johnson J."/>
            <person name="Nolan M."/>
            <person name="Tritt A."/>
            <person name="Barry K.W."/>
            <person name="Grigoriev I.V."/>
            <person name="Nagy L.G."/>
            <person name="Hibbett D."/>
            <person name="Henrissat B."/>
            <person name="Matheny P.B."/>
            <person name="Labbe J."/>
            <person name="Martin F.M."/>
        </authorList>
    </citation>
    <scope>NUCLEOTIDE SEQUENCE</scope>
    <source>
        <strain evidence="2">BPL690</strain>
    </source>
</reference>
<dbReference type="Proteomes" id="UP001203297">
    <property type="component" value="Unassembled WGS sequence"/>
</dbReference>
<evidence type="ECO:0000256" key="1">
    <source>
        <dbReference type="SAM" id="MobiDB-lite"/>
    </source>
</evidence>
<feature type="compositionally biased region" description="Polar residues" evidence="1">
    <location>
        <begin position="71"/>
        <end position="86"/>
    </location>
</feature>